<dbReference type="KEGG" id="kbi:30208622"/>
<evidence type="ECO:0000313" key="3">
    <source>
        <dbReference type="EMBL" id="WVW78887.1"/>
    </source>
</evidence>
<dbReference type="EMBL" id="CP144541">
    <property type="protein sequence ID" value="WVW78887.1"/>
    <property type="molecule type" value="Genomic_DNA"/>
</dbReference>
<evidence type="ECO:0000313" key="2">
    <source>
        <dbReference type="EMBL" id="OCF26537.1"/>
    </source>
</evidence>
<reference evidence="3" key="2">
    <citation type="submission" date="2013-07" db="EMBL/GenBank/DDBJ databases">
        <authorList>
            <consortium name="The Broad Institute Genome Sequencing Platform"/>
            <person name="Cuomo C."/>
            <person name="Litvintseva A."/>
            <person name="Chen Y."/>
            <person name="Heitman J."/>
            <person name="Sun S."/>
            <person name="Springer D."/>
            <person name="Dromer F."/>
            <person name="Young S.K."/>
            <person name="Zeng Q."/>
            <person name="Gargeya S."/>
            <person name="Fitzgerald M."/>
            <person name="Abouelleil A."/>
            <person name="Alvarado L."/>
            <person name="Berlin A.M."/>
            <person name="Chapman S.B."/>
            <person name="Dewar J."/>
            <person name="Goldberg J."/>
            <person name="Griggs A."/>
            <person name="Gujja S."/>
            <person name="Hansen M."/>
            <person name="Howarth C."/>
            <person name="Imamovic A."/>
            <person name="Larimer J."/>
            <person name="McCowan C."/>
            <person name="Murphy C."/>
            <person name="Pearson M."/>
            <person name="Priest M."/>
            <person name="Roberts A."/>
            <person name="Saif S."/>
            <person name="Shea T."/>
            <person name="Sykes S."/>
            <person name="Wortman J."/>
            <person name="Nusbaum C."/>
            <person name="Birren B."/>
        </authorList>
    </citation>
    <scope>NUCLEOTIDE SEQUENCE</scope>
    <source>
        <strain evidence="3">CBS 10118</strain>
    </source>
</reference>
<name>A0A1B9G668_9TREE</name>
<dbReference type="EMBL" id="KI894020">
    <property type="protein sequence ID" value="OCF26537.1"/>
    <property type="molecule type" value="Genomic_DNA"/>
</dbReference>
<keyword evidence="4" id="KW-1185">Reference proteome</keyword>
<protein>
    <submittedName>
        <fullName evidence="2">Uncharacterized protein</fullName>
    </submittedName>
</protein>
<sequence>MTIEIPLPPSTVLNPATKRTHPSSSSEDPQKSITSKQTAMKAPTNPDQHHPQKKPQRTISKFKSSTTSSTTPQQIHDGKTRRPSTTKVYSIEELNRCLQKAQDRLTLTWAQNQKESRNLRLAEENDSIRIEYIREKICNHKLKKEKEGFGEG</sequence>
<accession>A0A1B9G668</accession>
<reference evidence="2" key="1">
    <citation type="submission" date="2013-07" db="EMBL/GenBank/DDBJ databases">
        <title>The Genome Sequence of Cryptococcus bestiolae CBS10118.</title>
        <authorList>
            <consortium name="The Broad Institute Genome Sequencing Platform"/>
            <person name="Cuomo C."/>
            <person name="Litvintseva A."/>
            <person name="Chen Y."/>
            <person name="Heitman J."/>
            <person name="Sun S."/>
            <person name="Springer D."/>
            <person name="Dromer F."/>
            <person name="Young S.K."/>
            <person name="Zeng Q."/>
            <person name="Gargeya S."/>
            <person name="Fitzgerald M."/>
            <person name="Abouelleil A."/>
            <person name="Alvarado L."/>
            <person name="Berlin A.M."/>
            <person name="Chapman S.B."/>
            <person name="Dewar J."/>
            <person name="Goldberg J."/>
            <person name="Griggs A."/>
            <person name="Gujja S."/>
            <person name="Hansen M."/>
            <person name="Howarth C."/>
            <person name="Imamovic A."/>
            <person name="Larimer J."/>
            <person name="McCowan C."/>
            <person name="Murphy C."/>
            <person name="Pearson M."/>
            <person name="Priest M."/>
            <person name="Roberts A."/>
            <person name="Saif S."/>
            <person name="Shea T."/>
            <person name="Sykes S."/>
            <person name="Wortman J."/>
            <person name="Nusbaum C."/>
            <person name="Birren B."/>
        </authorList>
    </citation>
    <scope>NUCLEOTIDE SEQUENCE [LARGE SCALE GENOMIC DNA]</scope>
    <source>
        <strain evidence="2">CBS 10118</strain>
    </source>
</reference>
<evidence type="ECO:0000313" key="4">
    <source>
        <dbReference type="Proteomes" id="UP000092730"/>
    </source>
</evidence>
<evidence type="ECO:0000256" key="1">
    <source>
        <dbReference type="SAM" id="MobiDB-lite"/>
    </source>
</evidence>
<organism evidence="2">
    <name type="scientific">Kwoniella bestiolae CBS 10118</name>
    <dbReference type="NCBI Taxonomy" id="1296100"/>
    <lineage>
        <taxon>Eukaryota</taxon>
        <taxon>Fungi</taxon>
        <taxon>Dikarya</taxon>
        <taxon>Basidiomycota</taxon>
        <taxon>Agaricomycotina</taxon>
        <taxon>Tremellomycetes</taxon>
        <taxon>Tremellales</taxon>
        <taxon>Cryptococcaceae</taxon>
        <taxon>Kwoniella</taxon>
    </lineage>
</organism>
<feature type="compositionally biased region" description="Polar residues" evidence="1">
    <location>
        <begin position="22"/>
        <end position="38"/>
    </location>
</feature>
<dbReference type="Proteomes" id="UP000092730">
    <property type="component" value="Chromosome 1"/>
</dbReference>
<dbReference type="VEuPathDB" id="FungiDB:I302_04223"/>
<feature type="region of interest" description="Disordered" evidence="1">
    <location>
        <begin position="1"/>
        <end position="87"/>
    </location>
</feature>
<dbReference type="RefSeq" id="XP_019047607.1">
    <property type="nucleotide sequence ID" value="XM_019190859.1"/>
</dbReference>
<gene>
    <name evidence="2" type="ORF">I302_04223</name>
    <name evidence="3" type="ORF">I302_100850</name>
</gene>
<reference evidence="2" key="3">
    <citation type="submission" date="2014-01" db="EMBL/GenBank/DDBJ databases">
        <title>Evolution of pathogenesis and genome organization in the Tremellales.</title>
        <authorList>
            <person name="Cuomo C."/>
            <person name="Litvintseva A."/>
            <person name="Heitman J."/>
            <person name="Chen Y."/>
            <person name="Sun S."/>
            <person name="Springer D."/>
            <person name="Dromer F."/>
            <person name="Young S."/>
            <person name="Zeng Q."/>
            <person name="Chapman S."/>
            <person name="Gujja S."/>
            <person name="Saif S."/>
            <person name="Birren B."/>
        </authorList>
    </citation>
    <scope>NUCLEOTIDE SEQUENCE</scope>
    <source>
        <strain evidence="2">CBS 10118</strain>
    </source>
</reference>
<proteinExistence type="predicted"/>
<dbReference type="AlphaFoldDB" id="A0A1B9G668"/>
<reference evidence="3" key="4">
    <citation type="submission" date="2024-02" db="EMBL/GenBank/DDBJ databases">
        <title>Comparative genomics of Cryptococcus and Kwoniella reveals pathogenesis evolution and contrasting modes of karyotype evolution via chromosome fusion or intercentromeric recombination.</title>
        <authorList>
            <person name="Coelho M.A."/>
            <person name="David-Palma M."/>
            <person name="Shea T."/>
            <person name="Bowers K."/>
            <person name="McGinley-Smith S."/>
            <person name="Mohammad A.W."/>
            <person name="Gnirke A."/>
            <person name="Yurkov A.M."/>
            <person name="Nowrousian M."/>
            <person name="Sun S."/>
            <person name="Cuomo C.A."/>
            <person name="Heitman J."/>
        </authorList>
    </citation>
    <scope>NUCLEOTIDE SEQUENCE</scope>
    <source>
        <strain evidence="3">CBS 10118</strain>
    </source>
</reference>
<dbReference type="GeneID" id="30208622"/>